<proteinExistence type="predicted"/>
<reference evidence="2 3" key="1">
    <citation type="submission" date="2021-04" db="EMBL/GenBank/DDBJ databases">
        <title>Draft genome sequence of Paenibacillus cisolokensis, LC2-13A.</title>
        <authorList>
            <person name="Uke A."/>
            <person name="Chhe C."/>
            <person name="Baramee S."/>
            <person name="Kosugi A."/>
        </authorList>
    </citation>
    <scope>NUCLEOTIDE SEQUENCE [LARGE SCALE GENOMIC DNA]</scope>
    <source>
        <strain evidence="2 3">LC2-13A</strain>
    </source>
</reference>
<dbReference type="Proteomes" id="UP000680304">
    <property type="component" value="Unassembled WGS sequence"/>
</dbReference>
<gene>
    <name evidence="2" type="ORF">PACILC2_51980</name>
</gene>
<keyword evidence="1" id="KW-0472">Membrane</keyword>
<evidence type="ECO:0000313" key="2">
    <source>
        <dbReference type="EMBL" id="GIQ66630.1"/>
    </source>
</evidence>
<keyword evidence="1" id="KW-0812">Transmembrane</keyword>
<feature type="transmembrane region" description="Helical" evidence="1">
    <location>
        <begin position="30"/>
        <end position="51"/>
    </location>
</feature>
<name>A0ABQ4NEG3_9BACL</name>
<keyword evidence="1" id="KW-1133">Transmembrane helix</keyword>
<evidence type="ECO:0000256" key="1">
    <source>
        <dbReference type="SAM" id="Phobius"/>
    </source>
</evidence>
<keyword evidence="3" id="KW-1185">Reference proteome</keyword>
<organism evidence="2 3">
    <name type="scientific">Paenibacillus cisolokensis</name>
    <dbReference type="NCBI Taxonomy" id="1658519"/>
    <lineage>
        <taxon>Bacteria</taxon>
        <taxon>Bacillati</taxon>
        <taxon>Bacillota</taxon>
        <taxon>Bacilli</taxon>
        <taxon>Bacillales</taxon>
        <taxon>Paenibacillaceae</taxon>
        <taxon>Paenibacillus</taxon>
    </lineage>
</organism>
<comment type="caution">
    <text evidence="2">The sequence shown here is derived from an EMBL/GenBank/DDBJ whole genome shotgun (WGS) entry which is preliminary data.</text>
</comment>
<feature type="transmembrane region" description="Helical" evidence="1">
    <location>
        <begin position="72"/>
        <end position="95"/>
    </location>
</feature>
<sequence length="97" mass="9834">MMYIITGTAALLGAAVLAAARIRGGTLRRLIDGAAALALLVVFAAAAVSIYRTVAGDTVFLTQIHELLLNPAFMAGGAYLAVYALSLLGAITLGLGD</sequence>
<accession>A0ABQ4NEG3</accession>
<evidence type="ECO:0008006" key="4">
    <source>
        <dbReference type="Google" id="ProtNLM"/>
    </source>
</evidence>
<dbReference type="EMBL" id="BOVJ01000197">
    <property type="protein sequence ID" value="GIQ66630.1"/>
    <property type="molecule type" value="Genomic_DNA"/>
</dbReference>
<evidence type="ECO:0000313" key="3">
    <source>
        <dbReference type="Proteomes" id="UP000680304"/>
    </source>
</evidence>
<dbReference type="RefSeq" id="WP_062494809.1">
    <property type="nucleotide sequence ID" value="NZ_BOVJ01000197.1"/>
</dbReference>
<protein>
    <recommendedName>
        <fullName evidence="4">Branched-chain amino acid ABC transporter permease</fullName>
    </recommendedName>
</protein>